<accession>A0A813FLX1</accession>
<dbReference type="EMBL" id="CAJNNV010025577">
    <property type="protein sequence ID" value="CAE8615173.1"/>
    <property type="molecule type" value="Genomic_DNA"/>
</dbReference>
<evidence type="ECO:0000313" key="2">
    <source>
        <dbReference type="EMBL" id="CAE8615173.1"/>
    </source>
</evidence>
<keyword evidence="4" id="KW-1185">Reference proteome</keyword>
<dbReference type="Proteomes" id="UP000626109">
    <property type="component" value="Unassembled WGS sequence"/>
</dbReference>
<name>A0A813FLX1_POLGL</name>
<dbReference type="AlphaFoldDB" id="A0A813FLX1"/>
<sequence length="166" mass="18684">MASKKQKTDSEMDSKPVKSIIQDSSFLDFLKMKAAKAKLLEDFGQQREPEKCVFCGEEFNPASPGQCSVIHKVEDWNFGGRGMSYTYCGEYRHKGHVLYMMNTGTCTVCGEVVRAQSGDCEWVEDDAISDCYDGPHVSSYPEGYGEDIEEEEEGEEEGEEKEEERG</sequence>
<organism evidence="2 4">
    <name type="scientific">Polarella glacialis</name>
    <name type="common">Dinoflagellate</name>
    <dbReference type="NCBI Taxonomy" id="89957"/>
    <lineage>
        <taxon>Eukaryota</taxon>
        <taxon>Sar</taxon>
        <taxon>Alveolata</taxon>
        <taxon>Dinophyceae</taxon>
        <taxon>Suessiales</taxon>
        <taxon>Suessiaceae</taxon>
        <taxon>Polarella</taxon>
    </lineage>
</organism>
<feature type="region of interest" description="Disordered" evidence="1">
    <location>
        <begin position="133"/>
        <end position="166"/>
    </location>
</feature>
<dbReference type="EMBL" id="CAJNNW010025892">
    <property type="protein sequence ID" value="CAE8680776.1"/>
    <property type="molecule type" value="Genomic_DNA"/>
</dbReference>
<protein>
    <submittedName>
        <fullName evidence="2">Uncharacterized protein</fullName>
    </submittedName>
</protein>
<comment type="caution">
    <text evidence="2">The sequence shown here is derived from an EMBL/GenBank/DDBJ whole genome shotgun (WGS) entry which is preliminary data.</text>
</comment>
<gene>
    <name evidence="2" type="ORF">PGLA1383_LOCUS32893</name>
    <name evidence="3" type="ORF">PGLA2088_LOCUS22104</name>
</gene>
<reference evidence="2" key="1">
    <citation type="submission" date="2021-02" db="EMBL/GenBank/DDBJ databases">
        <authorList>
            <person name="Dougan E. K."/>
            <person name="Rhodes N."/>
            <person name="Thang M."/>
            <person name="Chan C."/>
        </authorList>
    </citation>
    <scope>NUCLEOTIDE SEQUENCE</scope>
</reference>
<feature type="compositionally biased region" description="Acidic residues" evidence="1">
    <location>
        <begin position="144"/>
        <end position="166"/>
    </location>
</feature>
<proteinExistence type="predicted"/>
<evidence type="ECO:0000313" key="3">
    <source>
        <dbReference type="EMBL" id="CAE8680776.1"/>
    </source>
</evidence>
<evidence type="ECO:0000313" key="4">
    <source>
        <dbReference type="Proteomes" id="UP000654075"/>
    </source>
</evidence>
<evidence type="ECO:0000256" key="1">
    <source>
        <dbReference type="SAM" id="MobiDB-lite"/>
    </source>
</evidence>
<dbReference type="Proteomes" id="UP000654075">
    <property type="component" value="Unassembled WGS sequence"/>
</dbReference>